<dbReference type="Proteomes" id="UP001367508">
    <property type="component" value="Unassembled WGS sequence"/>
</dbReference>
<dbReference type="EMBL" id="JAYMYQ010000001">
    <property type="protein sequence ID" value="KAK7360435.1"/>
    <property type="molecule type" value="Genomic_DNA"/>
</dbReference>
<evidence type="ECO:0000313" key="1">
    <source>
        <dbReference type="EMBL" id="KAK7360435.1"/>
    </source>
</evidence>
<accession>A0AAN9MT23</accession>
<sequence>MTPLMTIGIMCDPFGLKVVILTQLEGLLVRPNCSSKIRAHWQATSSFKWAQLVSAQLKLKARKPYSPSLISLYLFEKDLTYFCRGVTGYPLLSLPSLPPLKAEFLLL</sequence>
<organism evidence="1 2">
    <name type="scientific">Canavalia gladiata</name>
    <name type="common">Sword bean</name>
    <name type="synonym">Dolichos gladiatus</name>
    <dbReference type="NCBI Taxonomy" id="3824"/>
    <lineage>
        <taxon>Eukaryota</taxon>
        <taxon>Viridiplantae</taxon>
        <taxon>Streptophyta</taxon>
        <taxon>Embryophyta</taxon>
        <taxon>Tracheophyta</taxon>
        <taxon>Spermatophyta</taxon>
        <taxon>Magnoliopsida</taxon>
        <taxon>eudicotyledons</taxon>
        <taxon>Gunneridae</taxon>
        <taxon>Pentapetalae</taxon>
        <taxon>rosids</taxon>
        <taxon>fabids</taxon>
        <taxon>Fabales</taxon>
        <taxon>Fabaceae</taxon>
        <taxon>Papilionoideae</taxon>
        <taxon>50 kb inversion clade</taxon>
        <taxon>NPAAA clade</taxon>
        <taxon>indigoferoid/millettioid clade</taxon>
        <taxon>Phaseoleae</taxon>
        <taxon>Canavalia</taxon>
    </lineage>
</organism>
<proteinExistence type="predicted"/>
<keyword evidence="2" id="KW-1185">Reference proteome</keyword>
<gene>
    <name evidence="1" type="ORF">VNO77_02428</name>
</gene>
<reference evidence="1 2" key="1">
    <citation type="submission" date="2024-01" db="EMBL/GenBank/DDBJ databases">
        <title>The genomes of 5 underutilized Papilionoideae crops provide insights into root nodulation and disease resistanc.</title>
        <authorList>
            <person name="Jiang F."/>
        </authorList>
    </citation>
    <scope>NUCLEOTIDE SEQUENCE [LARGE SCALE GENOMIC DNA]</scope>
    <source>
        <strain evidence="1">LVBAO_FW01</strain>
        <tissue evidence="1">Leaves</tissue>
    </source>
</reference>
<comment type="caution">
    <text evidence="1">The sequence shown here is derived from an EMBL/GenBank/DDBJ whole genome shotgun (WGS) entry which is preliminary data.</text>
</comment>
<evidence type="ECO:0000313" key="2">
    <source>
        <dbReference type="Proteomes" id="UP001367508"/>
    </source>
</evidence>
<dbReference type="AlphaFoldDB" id="A0AAN9MT23"/>
<protein>
    <submittedName>
        <fullName evidence="1">Uncharacterized protein</fullName>
    </submittedName>
</protein>
<name>A0AAN9MT23_CANGL</name>